<dbReference type="AlphaFoldDB" id="A0A3B0A128"/>
<organism evidence="1 2">
    <name type="scientific">Micromonospora costi</name>
    <dbReference type="NCBI Taxonomy" id="1530042"/>
    <lineage>
        <taxon>Bacteria</taxon>
        <taxon>Bacillati</taxon>
        <taxon>Actinomycetota</taxon>
        <taxon>Actinomycetes</taxon>
        <taxon>Micromonosporales</taxon>
        <taxon>Micromonosporaceae</taxon>
        <taxon>Micromonospora</taxon>
    </lineage>
</organism>
<keyword evidence="2" id="KW-1185">Reference proteome</keyword>
<proteinExistence type="predicted"/>
<dbReference type="OrthoDB" id="3465414at2"/>
<dbReference type="Proteomes" id="UP000279968">
    <property type="component" value="Unassembled WGS sequence"/>
</dbReference>
<sequence length="206" mass="22587">MTTPADPGVLDQVREKLDLLRRLDAEQGFGVVIGDPVPLEPLPDLPGVAETYRLFDRLEGDNFRFVAPEAIRSAAAWADRPVDPDDPMGSPLPVGYELHSVPPKLRGDVPGGAPIYLDVSDLEVYWMDPDDYVFQYEHPDEDVEFTVLAPDIATFVNERVLGPGYPELVATVIGPAVPDRRLSGGRHAGEYADNWRRLLVAAGLSS</sequence>
<gene>
    <name evidence="1" type="ORF">D7193_19760</name>
</gene>
<protein>
    <submittedName>
        <fullName evidence="1">Uncharacterized protein</fullName>
    </submittedName>
</protein>
<accession>A0A3B0A128</accession>
<evidence type="ECO:0000313" key="2">
    <source>
        <dbReference type="Proteomes" id="UP000279968"/>
    </source>
</evidence>
<name>A0A3B0A128_9ACTN</name>
<evidence type="ECO:0000313" key="1">
    <source>
        <dbReference type="EMBL" id="RKN54252.1"/>
    </source>
</evidence>
<comment type="caution">
    <text evidence="1">The sequence shown here is derived from an EMBL/GenBank/DDBJ whole genome shotgun (WGS) entry which is preliminary data.</text>
</comment>
<reference evidence="1 2" key="1">
    <citation type="journal article" date="2015" name="Int. J. Syst. Evol. Microbiol.">
        <title>Micromonospora costi sp. nov., isolated from a leaf of Costus speciosus.</title>
        <authorList>
            <person name="Thawai C."/>
        </authorList>
    </citation>
    <scope>NUCLEOTIDE SEQUENCE [LARGE SCALE GENOMIC DNA]</scope>
    <source>
        <strain evidence="1 2">CS1-12</strain>
    </source>
</reference>
<dbReference type="RefSeq" id="WP_120780978.1">
    <property type="nucleotide sequence ID" value="NZ_JBHLUP010000001.1"/>
</dbReference>
<dbReference type="EMBL" id="RBAN01000003">
    <property type="protein sequence ID" value="RKN54252.1"/>
    <property type="molecule type" value="Genomic_DNA"/>
</dbReference>